<dbReference type="SUPFAM" id="SSF53335">
    <property type="entry name" value="S-adenosyl-L-methionine-dependent methyltransferases"/>
    <property type="match status" value="1"/>
</dbReference>
<dbReference type="AlphaFoldDB" id="M7NZD7"/>
<comment type="caution">
    <text evidence="7">The sequence shown here is derived from an EMBL/GenBank/DDBJ whole genome shotgun (WGS) entry which is preliminary data.</text>
</comment>
<keyword evidence="4" id="KW-0949">S-adenosyl-L-methionine</keyword>
<dbReference type="InterPro" id="IPR050723">
    <property type="entry name" value="CFA/CMAS"/>
</dbReference>
<evidence type="ECO:0000256" key="6">
    <source>
        <dbReference type="PIRSR" id="PIRSR003085-1"/>
    </source>
</evidence>
<dbReference type="eggNOG" id="COG2230">
    <property type="taxonomic scope" value="Bacteria"/>
</dbReference>
<evidence type="ECO:0000256" key="4">
    <source>
        <dbReference type="ARBA" id="ARBA00022691"/>
    </source>
</evidence>
<dbReference type="InterPro" id="IPR003333">
    <property type="entry name" value="CMAS"/>
</dbReference>
<dbReference type="STRING" id="1286106.MPL1_09547"/>
<name>M7NZD7_9GAMM</name>
<keyword evidence="8" id="KW-1185">Reference proteome</keyword>
<dbReference type="CDD" id="cd02440">
    <property type="entry name" value="AdoMet_MTases"/>
    <property type="match status" value="1"/>
</dbReference>
<dbReference type="EMBL" id="APHR01000051">
    <property type="protein sequence ID" value="EMR12586.1"/>
    <property type="molecule type" value="Genomic_DNA"/>
</dbReference>
<evidence type="ECO:0000256" key="1">
    <source>
        <dbReference type="ARBA" id="ARBA00010815"/>
    </source>
</evidence>
<evidence type="ECO:0000313" key="7">
    <source>
        <dbReference type="EMBL" id="EMR12586.1"/>
    </source>
</evidence>
<dbReference type="InterPro" id="IPR029063">
    <property type="entry name" value="SAM-dependent_MTases_sf"/>
</dbReference>
<dbReference type="PANTHER" id="PTHR43667:SF2">
    <property type="entry name" value="FATTY ACID C-METHYL TRANSFERASE"/>
    <property type="match status" value="1"/>
</dbReference>
<dbReference type="GO" id="GO:0008168">
    <property type="term" value="F:methyltransferase activity"/>
    <property type="evidence" value="ECO:0007669"/>
    <property type="project" value="UniProtKB-KW"/>
</dbReference>
<organism evidence="7 8">
    <name type="scientific">Methylophaga lonarensis MPL</name>
    <dbReference type="NCBI Taxonomy" id="1286106"/>
    <lineage>
        <taxon>Bacteria</taxon>
        <taxon>Pseudomonadati</taxon>
        <taxon>Pseudomonadota</taxon>
        <taxon>Gammaproteobacteria</taxon>
        <taxon>Thiotrichales</taxon>
        <taxon>Piscirickettsiaceae</taxon>
        <taxon>Methylophaga</taxon>
    </lineage>
</organism>
<dbReference type="GO" id="GO:0032259">
    <property type="term" value="P:methylation"/>
    <property type="evidence" value="ECO:0007669"/>
    <property type="project" value="UniProtKB-KW"/>
</dbReference>
<evidence type="ECO:0000256" key="5">
    <source>
        <dbReference type="ARBA" id="ARBA00023098"/>
    </source>
</evidence>
<dbReference type="Pfam" id="PF02353">
    <property type="entry name" value="CMAS"/>
    <property type="match status" value="1"/>
</dbReference>
<protein>
    <submittedName>
        <fullName evidence="7">S-adenosyl-L-methionine dependent methyltransferase</fullName>
    </submittedName>
</protein>
<evidence type="ECO:0000256" key="3">
    <source>
        <dbReference type="ARBA" id="ARBA00022679"/>
    </source>
</evidence>
<proteinExistence type="inferred from homology"/>
<dbReference type="Proteomes" id="UP000012019">
    <property type="component" value="Unassembled WGS sequence"/>
</dbReference>
<dbReference type="PATRIC" id="fig|1286106.3.peg.1916"/>
<dbReference type="Gene3D" id="3.40.50.150">
    <property type="entry name" value="Vaccinia Virus protein VP39"/>
    <property type="match status" value="1"/>
</dbReference>
<keyword evidence="3 7" id="KW-0808">Transferase</keyword>
<feature type="active site" evidence="6">
    <location>
        <position position="389"/>
    </location>
</feature>
<comment type="similarity">
    <text evidence="1">Belongs to the CFA/CMAS family.</text>
</comment>
<accession>M7NZD7</accession>
<keyword evidence="2 7" id="KW-0489">Methyltransferase</keyword>
<gene>
    <name evidence="7" type="ORF">MPL1_09547</name>
</gene>
<keyword evidence="5" id="KW-0443">Lipid metabolism</keyword>
<evidence type="ECO:0000313" key="8">
    <source>
        <dbReference type="Proteomes" id="UP000012019"/>
    </source>
</evidence>
<dbReference type="GO" id="GO:0008610">
    <property type="term" value="P:lipid biosynthetic process"/>
    <property type="evidence" value="ECO:0007669"/>
    <property type="project" value="InterPro"/>
</dbReference>
<dbReference type="PANTHER" id="PTHR43667">
    <property type="entry name" value="CYCLOPROPANE-FATTY-ACYL-PHOSPHOLIPID SYNTHASE"/>
    <property type="match status" value="1"/>
</dbReference>
<dbReference type="OrthoDB" id="9782855at2"/>
<dbReference type="RefSeq" id="WP_009726879.1">
    <property type="nucleotide sequence ID" value="NZ_APHR01000051.1"/>
</dbReference>
<reference evidence="7 8" key="1">
    <citation type="journal article" date="2013" name="Genome Announc.">
        <title>Draft Genome Sequence of Methylophaga lonarensis MPLT, a Haloalkaliphilic (Non-Methane-Utilizing) Methylotroph.</title>
        <authorList>
            <person name="Shetty S.A."/>
            <person name="Marathe N.P."/>
            <person name="Munot H."/>
            <person name="Antony C.P."/>
            <person name="Dhotre D.P."/>
            <person name="Murrell J.C."/>
            <person name="Shouche Y.S."/>
        </authorList>
    </citation>
    <scope>NUCLEOTIDE SEQUENCE [LARGE SCALE GENOMIC DNA]</scope>
    <source>
        <strain evidence="7 8">MPL</strain>
    </source>
</reference>
<evidence type="ECO:0000256" key="2">
    <source>
        <dbReference type="ARBA" id="ARBA00022603"/>
    </source>
</evidence>
<sequence length="423" mass="48016">MKSDLTQASQSHKRGRLAGLYQKLLLRQLAQLSVGQLTLVDGDNHYVFGNAASDLHITLWVINDNFFESVIHGGSVGAAESYMAGDWHCDDLTGLVRLLVRNRHLNDGMERGPARFAAWFMKALHWFNRNTRDGSRRNIAAHYDLGNALFELFLDKDWMMYSSGLFISGDESLEDAQSLKLARLCDKLALTPDDHLLEIGTGWGGAAVYAALNYGCKVTTTTISKQQFDYTQARIKRAGLQDRVTVLLEDYRDLQGQYDKLLSIEMVEAVGHHFIEGYFEKCSSLLKPEGLAIIQAITIEDHRYQQAVKQVDFIKRYIFPGSFIPSVTVLSNAAAKAELRLINLEDIGPSYAQTINIWRQRFMSKLDQVRALGYPEHFIRMWEFYLCYCEGGFIERSISDVHLLFSKPENRRSQWVPANVQAG</sequence>
<dbReference type="PIRSF" id="PIRSF003085">
    <property type="entry name" value="CMAS"/>
    <property type="match status" value="1"/>
</dbReference>